<dbReference type="PANTHER" id="PTHR30624">
    <property type="entry name" value="UNCHARACTERIZED PROTEIN TLDD AND PMBA"/>
    <property type="match status" value="1"/>
</dbReference>
<reference evidence="4 5" key="1">
    <citation type="submission" date="2024-01" db="EMBL/GenBank/DDBJ databases">
        <title>Niabella digestum sp. nov., isolated from waste digestion system.</title>
        <authorList>
            <person name="Zhang L."/>
        </authorList>
    </citation>
    <scope>NUCLEOTIDE SEQUENCE [LARGE SCALE GENOMIC DNA]</scope>
    <source>
        <strain evidence="4 5">A18</strain>
    </source>
</reference>
<dbReference type="Proteomes" id="UP001357452">
    <property type="component" value="Unassembled WGS sequence"/>
</dbReference>
<dbReference type="PANTHER" id="PTHR30624:SF0">
    <property type="entry name" value="METALLOPROTEASE SLR0863"/>
    <property type="match status" value="1"/>
</dbReference>
<evidence type="ECO:0000313" key="4">
    <source>
        <dbReference type="EMBL" id="MEE6186164.1"/>
    </source>
</evidence>
<organism evidence="4 5">
    <name type="scientific">Niabella digestorum</name>
    <dbReference type="NCBI Taxonomy" id="3117701"/>
    <lineage>
        <taxon>Bacteria</taxon>
        <taxon>Pseudomonadati</taxon>
        <taxon>Bacteroidota</taxon>
        <taxon>Chitinophagia</taxon>
        <taxon>Chitinophagales</taxon>
        <taxon>Chitinophagaceae</taxon>
        <taxon>Niabella</taxon>
    </lineage>
</organism>
<dbReference type="InterPro" id="IPR045569">
    <property type="entry name" value="Metalloprtase-TldD/E_C"/>
</dbReference>
<feature type="domain" description="Metalloprotease TldD/E C-terminal" evidence="3">
    <location>
        <begin position="291"/>
        <end position="532"/>
    </location>
</feature>
<accession>A0ABU7RDU7</accession>
<evidence type="ECO:0000256" key="2">
    <source>
        <dbReference type="SAM" id="MobiDB-lite"/>
    </source>
</evidence>
<evidence type="ECO:0000313" key="5">
    <source>
        <dbReference type="Proteomes" id="UP001357452"/>
    </source>
</evidence>
<dbReference type="Pfam" id="PF19289">
    <property type="entry name" value="PmbA_TldD_3rd"/>
    <property type="match status" value="1"/>
</dbReference>
<gene>
    <name evidence="4" type="ORF">V2H41_02660</name>
</gene>
<dbReference type="EMBL" id="JAZGLY010000001">
    <property type="protein sequence ID" value="MEE6186164.1"/>
    <property type="molecule type" value="Genomic_DNA"/>
</dbReference>
<comment type="similarity">
    <text evidence="1">Belongs to the peptidase U62 family.</text>
</comment>
<name>A0ABU7RDU7_9BACT</name>
<dbReference type="RefSeq" id="WP_330973567.1">
    <property type="nucleotide sequence ID" value="NZ_JAZGLY010000001.1"/>
</dbReference>
<dbReference type="InterPro" id="IPR036059">
    <property type="entry name" value="TldD/PmbA_sf"/>
</dbReference>
<sequence length="557" mass="61739">MIKSATRIFLLVGVILFSITGNAQDKLLQILKSELQREYEQLRNADSNVYYISYRVDDITTYRVSATFGVVNAIDSSRVRVFTPSVRLGTYQLDNTHNMQFGNTSGRLALVDDEALIKLAIWKNTDAAYKNAAQIYEQLLTNKRVRVAEEDTAADFSAAKKEVYYDPPVHYAALKPDLLRVAEDLKAITKVFKQNPDLLTGSCNYEFKITRKYFVDTDGSEIIENATGVWLYIFGNTKADDGMELPLTKLYFAFEPARLPSRDSIIADAVIISEKLSKLRTAPLADPYVGPAILSGRASGVFFHEIFGHRLEGKRMKNEHDGQTFKNKIGTEVLPSFLSITMDPTAKQVNGVDVNGYYRFDDEGVMGQKVDVVENGILKNFLMTRTPINGVSGSNGHARTAPGGIPESRQSNLIVTGKTDKTEADLRSMLIEECKKQGKPFGYYFADVQGGFTNVGRTTPNAFNVIPTEVYRVYADGRPDELVRGVDLIGTPLSMFMRIAACSKEMDTFNGSCGAGSGWVPVSASSPAIFVDLIETQKKSKSSERPPVLPRPDLDHE</sequence>
<evidence type="ECO:0000256" key="1">
    <source>
        <dbReference type="ARBA" id="ARBA00005836"/>
    </source>
</evidence>
<dbReference type="InterPro" id="IPR051463">
    <property type="entry name" value="Peptidase_U62_metallo"/>
</dbReference>
<keyword evidence="5" id="KW-1185">Reference proteome</keyword>
<feature type="region of interest" description="Disordered" evidence="2">
    <location>
        <begin position="537"/>
        <end position="557"/>
    </location>
</feature>
<evidence type="ECO:0000259" key="3">
    <source>
        <dbReference type="Pfam" id="PF19289"/>
    </source>
</evidence>
<comment type="caution">
    <text evidence="4">The sequence shown here is derived from an EMBL/GenBank/DDBJ whole genome shotgun (WGS) entry which is preliminary data.</text>
</comment>
<proteinExistence type="inferred from homology"/>
<dbReference type="SUPFAM" id="SSF111283">
    <property type="entry name" value="Putative modulator of DNA gyrase, PmbA/TldD"/>
    <property type="match status" value="1"/>
</dbReference>
<protein>
    <submittedName>
        <fullName evidence="4">Metallopeptidase TldD-related protein</fullName>
    </submittedName>
</protein>